<evidence type="ECO:0000313" key="2">
    <source>
        <dbReference type="Ensembl" id="ENSPFOP00000026606.1"/>
    </source>
</evidence>
<feature type="region of interest" description="Disordered" evidence="1">
    <location>
        <begin position="1"/>
        <end position="97"/>
    </location>
</feature>
<feature type="compositionally biased region" description="Polar residues" evidence="1">
    <location>
        <begin position="345"/>
        <end position="363"/>
    </location>
</feature>
<feature type="compositionally biased region" description="Polar residues" evidence="1">
    <location>
        <begin position="19"/>
        <end position="40"/>
    </location>
</feature>
<dbReference type="EMBL" id="AYCK01029479">
    <property type="status" value="NOT_ANNOTATED_CDS"/>
    <property type="molecule type" value="Genomic_DNA"/>
</dbReference>
<protein>
    <recommendedName>
        <fullName evidence="4">SGNH hydrolase-type esterase domain-containing protein</fullName>
    </recommendedName>
</protein>
<dbReference type="STRING" id="48698.ENSPFOP00000026606"/>
<name>A0A096M5B5_POEFO</name>
<organism evidence="2 3">
    <name type="scientific">Poecilia formosa</name>
    <name type="common">Amazon molly</name>
    <name type="synonym">Limia formosa</name>
    <dbReference type="NCBI Taxonomy" id="48698"/>
    <lineage>
        <taxon>Eukaryota</taxon>
        <taxon>Metazoa</taxon>
        <taxon>Chordata</taxon>
        <taxon>Craniata</taxon>
        <taxon>Vertebrata</taxon>
        <taxon>Euteleostomi</taxon>
        <taxon>Actinopterygii</taxon>
        <taxon>Neopterygii</taxon>
        <taxon>Teleostei</taxon>
        <taxon>Neoteleostei</taxon>
        <taxon>Acanthomorphata</taxon>
        <taxon>Ovalentaria</taxon>
        <taxon>Atherinomorphae</taxon>
        <taxon>Cyprinodontiformes</taxon>
        <taxon>Poeciliidae</taxon>
        <taxon>Poeciliinae</taxon>
        <taxon>Poecilia</taxon>
    </lineage>
</organism>
<keyword evidence="3" id="KW-1185">Reference proteome</keyword>
<reference evidence="2" key="3">
    <citation type="submission" date="2025-09" db="UniProtKB">
        <authorList>
            <consortium name="Ensembl"/>
        </authorList>
    </citation>
    <scope>IDENTIFICATION</scope>
</reference>
<reference evidence="2" key="2">
    <citation type="submission" date="2025-08" db="UniProtKB">
        <authorList>
            <consortium name="Ensembl"/>
        </authorList>
    </citation>
    <scope>IDENTIFICATION</scope>
</reference>
<sequence length="379" mass="41536">MRRLTGRTPHPDETAWPALSQNPPSTSTPAPPKNSKQAAGTKTAPPTPDKASKHSDSVGIPMKNFSALQPEPLGNINNEAKPTHPPHKALKDKVTTRKTKGMQRVLIVGDETVNGLSHVCNPKKTRVVSFLGDTVSDLTNKVLSLTTDQPNMETLVVHVGANDLSKQKSEILIKDFNILLDTLGKLKMKLFLSGPIPSPQWGDEKHSRLGMINKWLIKTCSASSVTFIDNLWIYWQRFHLFGRGGRNLNKHGIRLLTANIFHFINKNSNVTISSEEQAQGRLTRMEPSAYQEQTIPIQTDYAGDRLTGSPPPSPSLCSYTHSQEQSFSGSQSLKRAEDGMDQQVRLGTTLPSVNIADLTSSKPPASDLPEDPALCVSDV</sequence>
<dbReference type="Ensembl" id="ENSPFOT00000025221.1">
    <property type="protein sequence ID" value="ENSPFOP00000026606.1"/>
    <property type="gene ID" value="ENSPFOG00000023504.1"/>
</dbReference>
<dbReference type="Gene3D" id="3.40.50.12690">
    <property type="match status" value="1"/>
</dbReference>
<reference evidence="3" key="1">
    <citation type="submission" date="2013-10" db="EMBL/GenBank/DDBJ databases">
        <authorList>
            <person name="Schartl M."/>
            <person name="Warren W."/>
        </authorList>
    </citation>
    <scope>NUCLEOTIDE SEQUENCE [LARGE SCALE GENOMIC DNA]</scope>
    <source>
        <strain evidence="3">female</strain>
    </source>
</reference>
<dbReference type="AlphaFoldDB" id="A0A096M5B5"/>
<evidence type="ECO:0008006" key="4">
    <source>
        <dbReference type="Google" id="ProtNLM"/>
    </source>
</evidence>
<accession>A0A096M5B5</accession>
<feature type="compositionally biased region" description="Polar residues" evidence="1">
    <location>
        <begin position="315"/>
        <end position="333"/>
    </location>
</feature>
<proteinExistence type="predicted"/>
<evidence type="ECO:0000256" key="1">
    <source>
        <dbReference type="SAM" id="MobiDB-lite"/>
    </source>
</evidence>
<dbReference type="Proteomes" id="UP000028760">
    <property type="component" value="Unassembled WGS sequence"/>
</dbReference>
<evidence type="ECO:0000313" key="3">
    <source>
        <dbReference type="Proteomes" id="UP000028760"/>
    </source>
</evidence>
<dbReference type="Gene3D" id="3.40.50.12700">
    <property type="match status" value="1"/>
</dbReference>
<dbReference type="SUPFAM" id="SSF52266">
    <property type="entry name" value="SGNH hydrolase"/>
    <property type="match status" value="1"/>
</dbReference>
<dbReference type="OMA" id="EPSAYQE"/>
<feature type="region of interest" description="Disordered" evidence="1">
    <location>
        <begin position="301"/>
        <end position="379"/>
    </location>
</feature>
<dbReference type="GeneTree" id="ENSGT00770000121665"/>